<proteinExistence type="predicted"/>
<feature type="compositionally biased region" description="Low complexity" evidence="1">
    <location>
        <begin position="7"/>
        <end position="21"/>
    </location>
</feature>
<name>A0A2C6KMZ0_9APIC</name>
<dbReference type="VEuPathDB" id="ToxoDB:CSUI_008307"/>
<organism evidence="2 3">
    <name type="scientific">Cystoisospora suis</name>
    <dbReference type="NCBI Taxonomy" id="483139"/>
    <lineage>
        <taxon>Eukaryota</taxon>
        <taxon>Sar</taxon>
        <taxon>Alveolata</taxon>
        <taxon>Apicomplexa</taxon>
        <taxon>Conoidasida</taxon>
        <taxon>Coccidia</taxon>
        <taxon>Eucoccidiorida</taxon>
        <taxon>Eimeriorina</taxon>
        <taxon>Sarcocystidae</taxon>
        <taxon>Cystoisospora</taxon>
    </lineage>
</organism>
<feature type="region of interest" description="Disordered" evidence="1">
    <location>
        <begin position="1"/>
        <end position="41"/>
    </location>
</feature>
<dbReference type="AlphaFoldDB" id="A0A2C6KMZ0"/>
<feature type="region of interest" description="Disordered" evidence="1">
    <location>
        <begin position="926"/>
        <end position="949"/>
    </location>
</feature>
<evidence type="ECO:0000256" key="1">
    <source>
        <dbReference type="SAM" id="MobiDB-lite"/>
    </source>
</evidence>
<protein>
    <submittedName>
        <fullName evidence="2">Uncharacterized protein</fullName>
    </submittedName>
</protein>
<dbReference type="RefSeq" id="XP_067919579.1">
    <property type="nucleotide sequence ID" value="XM_068068441.1"/>
</dbReference>
<feature type="region of interest" description="Disordered" evidence="1">
    <location>
        <begin position="168"/>
        <end position="318"/>
    </location>
</feature>
<dbReference type="Proteomes" id="UP000221165">
    <property type="component" value="Unassembled WGS sequence"/>
</dbReference>
<gene>
    <name evidence="2" type="ORF">CSUI_008307</name>
</gene>
<feature type="region of interest" description="Disordered" evidence="1">
    <location>
        <begin position="754"/>
        <end position="803"/>
    </location>
</feature>
<dbReference type="OrthoDB" id="333719at2759"/>
<feature type="compositionally biased region" description="Polar residues" evidence="1">
    <location>
        <begin position="246"/>
        <end position="270"/>
    </location>
</feature>
<feature type="region of interest" description="Disordered" evidence="1">
    <location>
        <begin position="67"/>
        <end position="129"/>
    </location>
</feature>
<dbReference type="EMBL" id="MIGC01004609">
    <property type="protein sequence ID" value="PHJ17865.1"/>
    <property type="molecule type" value="Genomic_DNA"/>
</dbReference>
<comment type="caution">
    <text evidence="2">The sequence shown here is derived from an EMBL/GenBank/DDBJ whole genome shotgun (WGS) entry which is preliminary data.</text>
</comment>
<sequence>MASSGGPTPYTSSYISSPCSSSRREGPAGQHGLPEPTGCGCKRGTEGELFSWGEPVCTQQLDWPATSAPKHAQKAHVTPRPPVLENPGALGPPSSARDNSPAVGLRSTLVNGHTSQKQATRDSRRDGVSCEVANSSSRALGSQNKQNCQRCVFPRRLWLRHTCRTVARSRNASSNDARQGTKAEERPRRPAASRSAAQRCPSLEEPSASVPLYAETQREHSSSADTPSFKQRPRFPSQAGAGAQGRNVTNSPRKMPGTSLSHPVTSSSVPSKAGKGLSSTVGSCCSVQGSSKATRAARDEEEDTCGSTAASICSGPPVSEPIRSLSVSLRSAASVQKHVHRVSRRRVESSSGLTSAQQRRAATPLPLRSRDIHTEPSLKEKLHAQGLHACARDQTSDEPGSLSWDASNGVLVTRREQPPTKVNRSRQQIARPGGEASAAPADACMAGSPDALISNVPRCVLLEKRREATESDSRKAPERQEDGTQSREPPNVQVPSHPLEPRASERDLPALGCRSRVGEGDTAALTLPRGKLRQQSPRRGDGQRLQRSASAHSRLGRSDLFRNGTEERQKELHFTKTCANEKPGGKAVVRDIPQLPDIPDRPKSAGPRTGFEMRPRPGRQCSIGVGVIPEATPSRCGMRYGLAERQTGLRCNRQITRDAAVALPGIRGRNPCHDGLLKSDGIKYADLARTNCSTTRHQGEGDDAAARRLNLVVRAEKPVRARTASPANPVTSWRGYTPAAKLVPDKGKAGIRMATRVASPASRDQSPAPAAVRAGSRHAREEASRQCHPAEEGEQKVQGRSPLVSLDRQSCQMRLAESWIEGKLSPTLRREIAVEVVRLLQGGGRSTASLAPDWSAFHGDGKGDGEKPTGEVEEMVVRHAWGDTVERVCSQQGGIQQNEKPAEGCKESVFESLRVVAGGRERCLDASSEITTDDEDTSSVPRDTSTGSHVECQSLRKAVTQDTPVPSHILSPASWHSNRTESFLESIERIRNVFGERDPVTRRQKLDKLHAQLVGSSARGSSTCVSAELASATTALGELSRPETGSGQEISAYSHVRSHSANRTKTEESGVFPMAGRSFQTLPHAVDTSHAKLAKLKADLKQHMDNLLRQVRIEEPLREALTVGMSDHAEQGGAGGFCTARRTTPGTQPGRLCEDACQHTGSGLDGPPQYQLACNGGWEGRSERTESLSWFRFPLDTIMEDDEGPLSTDQELRDPPDDELPFVFVGENL</sequence>
<feature type="compositionally biased region" description="Basic and acidic residues" evidence="1">
    <location>
        <begin position="556"/>
        <end position="568"/>
    </location>
</feature>
<feature type="compositionally biased region" description="Polar residues" evidence="1">
    <location>
        <begin position="277"/>
        <end position="293"/>
    </location>
</feature>
<feature type="compositionally biased region" description="Polar residues" evidence="1">
    <location>
        <begin position="938"/>
        <end position="948"/>
    </location>
</feature>
<feature type="region of interest" description="Disordered" evidence="1">
    <location>
        <begin position="1200"/>
        <end position="1219"/>
    </location>
</feature>
<evidence type="ECO:0000313" key="2">
    <source>
        <dbReference type="EMBL" id="PHJ17865.1"/>
    </source>
</evidence>
<dbReference type="GeneID" id="94431652"/>
<feature type="region of interest" description="Disordered" evidence="1">
    <location>
        <begin position="465"/>
        <end position="568"/>
    </location>
</feature>
<feature type="region of interest" description="Disordered" evidence="1">
    <location>
        <begin position="340"/>
        <end position="370"/>
    </location>
</feature>
<feature type="compositionally biased region" description="Polar residues" evidence="1">
    <location>
        <begin position="168"/>
        <end position="178"/>
    </location>
</feature>
<feature type="region of interest" description="Disordered" evidence="1">
    <location>
        <begin position="590"/>
        <end position="622"/>
    </location>
</feature>
<feature type="region of interest" description="Disordered" evidence="1">
    <location>
        <begin position="391"/>
        <end position="442"/>
    </location>
</feature>
<feature type="region of interest" description="Disordered" evidence="1">
    <location>
        <begin position="1038"/>
        <end position="1068"/>
    </location>
</feature>
<feature type="compositionally biased region" description="Basic and acidic residues" evidence="1">
    <location>
        <begin position="179"/>
        <end position="188"/>
    </location>
</feature>
<feature type="compositionally biased region" description="Basic and acidic residues" evidence="1">
    <location>
        <begin position="778"/>
        <end position="797"/>
    </location>
</feature>
<evidence type="ECO:0000313" key="3">
    <source>
        <dbReference type="Proteomes" id="UP000221165"/>
    </source>
</evidence>
<reference evidence="2 3" key="1">
    <citation type="journal article" date="2017" name="Int. J. Parasitol.">
        <title>The genome of the protozoan parasite Cystoisospora suis and a reverse vaccinology approach to identify vaccine candidates.</title>
        <authorList>
            <person name="Palmieri N."/>
            <person name="Shrestha A."/>
            <person name="Ruttkowski B."/>
            <person name="Beck T."/>
            <person name="Vogl C."/>
            <person name="Tomley F."/>
            <person name="Blake D.P."/>
            <person name="Joachim A."/>
        </authorList>
    </citation>
    <scope>NUCLEOTIDE SEQUENCE [LARGE SCALE GENOMIC DNA]</scope>
    <source>
        <strain evidence="2 3">Wien I</strain>
    </source>
</reference>
<keyword evidence="3" id="KW-1185">Reference proteome</keyword>
<feature type="compositionally biased region" description="Basic and acidic residues" evidence="1">
    <location>
        <begin position="119"/>
        <end position="128"/>
    </location>
</feature>
<accession>A0A2C6KMZ0</accession>
<feature type="compositionally biased region" description="Basic and acidic residues" evidence="1">
    <location>
        <begin position="465"/>
        <end position="485"/>
    </location>
</feature>
<feature type="compositionally biased region" description="Basic and acidic residues" evidence="1">
    <location>
        <begin position="499"/>
        <end position="508"/>
    </location>
</feature>
<feature type="compositionally biased region" description="Polar residues" evidence="1">
    <location>
        <begin position="108"/>
        <end position="118"/>
    </location>
</feature>